<keyword evidence="4 8" id="KW-0720">Serine protease</keyword>
<dbReference type="Pfam" id="PF00089">
    <property type="entry name" value="Trypsin"/>
    <property type="match status" value="1"/>
</dbReference>
<dbReference type="InterPro" id="IPR001314">
    <property type="entry name" value="Peptidase_S1A"/>
</dbReference>
<keyword evidence="1 8" id="KW-0645">Protease</keyword>
<evidence type="ECO:0000256" key="4">
    <source>
        <dbReference type="ARBA" id="ARBA00022825"/>
    </source>
</evidence>
<evidence type="ECO:0000256" key="3">
    <source>
        <dbReference type="ARBA" id="ARBA00022801"/>
    </source>
</evidence>
<evidence type="ECO:0000313" key="12">
    <source>
        <dbReference type="EMBL" id="PBC29845.1"/>
    </source>
</evidence>
<keyword evidence="5" id="KW-1015">Disulfide bond</keyword>
<evidence type="ECO:0000256" key="2">
    <source>
        <dbReference type="ARBA" id="ARBA00022729"/>
    </source>
</evidence>
<dbReference type="AlphaFoldDB" id="A0A2A3EDM2"/>
<evidence type="ECO:0000259" key="10">
    <source>
        <dbReference type="PROSITE" id="PS50240"/>
    </source>
</evidence>
<evidence type="ECO:0000256" key="9">
    <source>
        <dbReference type="SAM" id="SignalP"/>
    </source>
</evidence>
<dbReference type="SMART" id="SM00020">
    <property type="entry name" value="Tryp_SPc"/>
    <property type="match status" value="1"/>
</dbReference>
<evidence type="ECO:0000256" key="1">
    <source>
        <dbReference type="ARBA" id="ARBA00022670"/>
    </source>
</evidence>
<evidence type="ECO:0000256" key="5">
    <source>
        <dbReference type="ARBA" id="ARBA00023157"/>
    </source>
</evidence>
<keyword evidence="2 9" id="KW-0732">Signal</keyword>
<evidence type="ECO:0000259" key="11">
    <source>
        <dbReference type="PROSITE" id="PS51888"/>
    </source>
</evidence>
<dbReference type="PROSITE" id="PS50240">
    <property type="entry name" value="TRYPSIN_DOM"/>
    <property type="match status" value="1"/>
</dbReference>
<dbReference type="InterPro" id="IPR009003">
    <property type="entry name" value="Peptidase_S1_PA"/>
</dbReference>
<dbReference type="InterPro" id="IPR043504">
    <property type="entry name" value="Peptidase_S1_PA_chymotrypsin"/>
</dbReference>
<dbReference type="InterPro" id="IPR022700">
    <property type="entry name" value="CLIP"/>
</dbReference>
<name>A0A2A3EDM2_APICC</name>
<evidence type="ECO:0000256" key="7">
    <source>
        <dbReference type="ARBA" id="ARBA00024195"/>
    </source>
</evidence>
<feature type="domain" description="Clip" evidence="11">
    <location>
        <begin position="24"/>
        <end position="69"/>
    </location>
</feature>
<dbReference type="InterPro" id="IPR018114">
    <property type="entry name" value="TRYPSIN_HIS"/>
</dbReference>
<dbReference type="OrthoDB" id="6339452at2759"/>
<reference evidence="12 13" key="1">
    <citation type="submission" date="2014-07" db="EMBL/GenBank/DDBJ databases">
        <title>Genomic and transcriptomic analysis on Apis cerana provide comprehensive insights into honey bee biology.</title>
        <authorList>
            <person name="Diao Q."/>
            <person name="Sun L."/>
            <person name="Zheng H."/>
            <person name="Zheng H."/>
            <person name="Xu S."/>
            <person name="Wang S."/>
            <person name="Zeng Z."/>
            <person name="Hu F."/>
            <person name="Su S."/>
            <person name="Wu J."/>
        </authorList>
    </citation>
    <scope>NUCLEOTIDE SEQUENCE [LARGE SCALE GENOMIC DNA]</scope>
    <source>
        <tissue evidence="12">Pupae without intestine</tissue>
    </source>
</reference>
<dbReference type="PROSITE" id="PS00135">
    <property type="entry name" value="TRYPSIN_SER"/>
    <property type="match status" value="1"/>
</dbReference>
<accession>A0A2A3EDM2</accession>
<dbReference type="Gene3D" id="2.40.10.10">
    <property type="entry name" value="Trypsin-like serine proteases"/>
    <property type="match status" value="1"/>
</dbReference>
<evidence type="ECO:0000313" key="13">
    <source>
        <dbReference type="Proteomes" id="UP000242457"/>
    </source>
</evidence>
<keyword evidence="3 8" id="KW-0378">Hydrolase</keyword>
<dbReference type="Gene3D" id="3.30.1640.30">
    <property type="match status" value="1"/>
</dbReference>
<protein>
    <submittedName>
        <fullName evidence="12">Serine protease snake</fullName>
    </submittedName>
</protein>
<dbReference type="SMR" id="A0A2A3EDM2"/>
<keyword evidence="6" id="KW-0325">Glycoprotein</keyword>
<keyword evidence="13" id="KW-1185">Reference proteome</keyword>
<feature type="domain" description="Peptidase S1" evidence="10">
    <location>
        <begin position="139"/>
        <end position="388"/>
    </location>
</feature>
<evidence type="ECO:0000256" key="8">
    <source>
        <dbReference type="RuleBase" id="RU363034"/>
    </source>
</evidence>
<feature type="chain" id="PRO_5011997115" evidence="9">
    <location>
        <begin position="19"/>
        <end position="447"/>
    </location>
</feature>
<dbReference type="InterPro" id="IPR051333">
    <property type="entry name" value="CLIP_Serine_Protease"/>
</dbReference>
<dbReference type="PROSITE" id="PS00134">
    <property type="entry name" value="TRYPSIN_HIS"/>
    <property type="match status" value="1"/>
</dbReference>
<proteinExistence type="inferred from homology"/>
<dbReference type="SMART" id="SM00680">
    <property type="entry name" value="CLIP"/>
    <property type="match status" value="1"/>
</dbReference>
<dbReference type="CDD" id="cd00190">
    <property type="entry name" value="Tryp_SPc"/>
    <property type="match status" value="1"/>
</dbReference>
<feature type="signal peptide" evidence="9">
    <location>
        <begin position="1"/>
        <end position="18"/>
    </location>
</feature>
<dbReference type="FunFam" id="2.40.10.10:FF:000028">
    <property type="entry name" value="Serine protease easter"/>
    <property type="match status" value="1"/>
</dbReference>
<sequence>MFIIVFLCFLCNPIFCNALDKDEACITDDNSPGICKLLQQCPLVYENLLKGLTPRKICGYLNFDPVVCCPYIKKTSTTTITTTTKKITTLPPFTEKMKTKAKCEEYSRYVYTTEYPPILTTDKKSANKSLCNIKDRTLIIGGTKAKLKEFPHMAAIGFDSADGIVWACGGTLISERFVLTAAHCTFNRNFNSTANWARLGDLNLEKSDDHAENFRVVERIRNPHYKPPSQYHDIALLKLERDVQFNEWIRPSCLPYSLPDSGPDGKATATGWGDVEWHESGSNDLLKVTISLVPQSKCNKLFIGNEKNNKLKFGITEDSQICAGELGKDTCQGDSGGPLVILNRDYYCMYTLIGITSLGKLCGTIIPVLHDATNRQFLLILWGYIVIEPIVCCLQIKKLLDIFRESIINIMIATITFTSSIRIWDIKAIQIHSLPDSSVNGKAIAME</sequence>
<dbReference type="PRINTS" id="PR00722">
    <property type="entry name" value="CHYMOTRYPSIN"/>
</dbReference>
<dbReference type="InterPro" id="IPR033116">
    <property type="entry name" value="TRYPSIN_SER"/>
</dbReference>
<dbReference type="PANTHER" id="PTHR24260:SF147">
    <property type="entry name" value="EG:BACR7A4.3 PROTEIN-RELATED"/>
    <property type="match status" value="1"/>
</dbReference>
<dbReference type="GO" id="GO:0006508">
    <property type="term" value="P:proteolysis"/>
    <property type="evidence" value="ECO:0007669"/>
    <property type="project" value="UniProtKB-KW"/>
</dbReference>
<comment type="similarity">
    <text evidence="7">Belongs to the peptidase S1 family. CLIP subfamily.</text>
</comment>
<gene>
    <name evidence="12" type="ORF">APICC_03016</name>
</gene>
<dbReference type="STRING" id="94128.A0A2A3EDM2"/>
<dbReference type="SUPFAM" id="SSF50494">
    <property type="entry name" value="Trypsin-like serine proteases"/>
    <property type="match status" value="1"/>
</dbReference>
<dbReference type="Proteomes" id="UP000242457">
    <property type="component" value="Unassembled WGS sequence"/>
</dbReference>
<dbReference type="GO" id="GO:0004252">
    <property type="term" value="F:serine-type endopeptidase activity"/>
    <property type="evidence" value="ECO:0007669"/>
    <property type="project" value="InterPro"/>
</dbReference>
<dbReference type="InterPro" id="IPR001254">
    <property type="entry name" value="Trypsin_dom"/>
</dbReference>
<organism evidence="12 13">
    <name type="scientific">Apis cerana cerana</name>
    <name type="common">Oriental honeybee</name>
    <dbReference type="NCBI Taxonomy" id="94128"/>
    <lineage>
        <taxon>Eukaryota</taxon>
        <taxon>Metazoa</taxon>
        <taxon>Ecdysozoa</taxon>
        <taxon>Arthropoda</taxon>
        <taxon>Hexapoda</taxon>
        <taxon>Insecta</taxon>
        <taxon>Pterygota</taxon>
        <taxon>Neoptera</taxon>
        <taxon>Endopterygota</taxon>
        <taxon>Hymenoptera</taxon>
        <taxon>Apocrita</taxon>
        <taxon>Aculeata</taxon>
        <taxon>Apoidea</taxon>
        <taxon>Anthophila</taxon>
        <taxon>Apidae</taxon>
        <taxon>Apis</taxon>
    </lineage>
</organism>
<dbReference type="PROSITE" id="PS51888">
    <property type="entry name" value="CLIP"/>
    <property type="match status" value="1"/>
</dbReference>
<evidence type="ECO:0000256" key="6">
    <source>
        <dbReference type="ARBA" id="ARBA00023180"/>
    </source>
</evidence>
<dbReference type="PANTHER" id="PTHR24260">
    <property type="match status" value="1"/>
</dbReference>
<dbReference type="EMBL" id="KZ288271">
    <property type="protein sequence ID" value="PBC29845.1"/>
    <property type="molecule type" value="Genomic_DNA"/>
</dbReference>
<dbReference type="InterPro" id="IPR038565">
    <property type="entry name" value="CLIP_sf"/>
</dbReference>